<dbReference type="RefSeq" id="XP_062722181.1">
    <property type="nucleotide sequence ID" value="XM_062866819.1"/>
</dbReference>
<evidence type="ECO:0000313" key="1">
    <source>
        <dbReference type="EMBL" id="KAK3306401.1"/>
    </source>
</evidence>
<gene>
    <name evidence="1" type="ORF">B0T15DRAFT_491951</name>
</gene>
<evidence type="ECO:0000313" key="2">
    <source>
        <dbReference type="Proteomes" id="UP001273166"/>
    </source>
</evidence>
<sequence length="212" mass="23585">MAEKMSENTCRTEATLWKEIRQYLEHKVKEDTPQPPFAVCPICRLNELDILGIPPSPSSSGSDGNLAQGAILYTRCRADQRAITCPMCRLGMKFEGRDCAHVGAPFPIPTSRSAEDQRNSNSIISEFLQRLSPTISERGTKPPRCNRCRSAKADLLGAVVGPQIEQRREEMVSSGQFFQAEVIFMQNANFARLISIFVRETSNSTWGEADDG</sequence>
<comment type="caution">
    <text evidence="1">The sequence shown here is derived from an EMBL/GenBank/DDBJ whole genome shotgun (WGS) entry which is preliminary data.</text>
</comment>
<name>A0AAJ0GUG4_9PEZI</name>
<organism evidence="1 2">
    <name type="scientific">Chaetomium strumarium</name>
    <dbReference type="NCBI Taxonomy" id="1170767"/>
    <lineage>
        <taxon>Eukaryota</taxon>
        <taxon>Fungi</taxon>
        <taxon>Dikarya</taxon>
        <taxon>Ascomycota</taxon>
        <taxon>Pezizomycotina</taxon>
        <taxon>Sordariomycetes</taxon>
        <taxon>Sordariomycetidae</taxon>
        <taxon>Sordariales</taxon>
        <taxon>Chaetomiaceae</taxon>
        <taxon>Chaetomium</taxon>
    </lineage>
</organism>
<dbReference type="Proteomes" id="UP001273166">
    <property type="component" value="Unassembled WGS sequence"/>
</dbReference>
<dbReference type="EMBL" id="JAUDZG010000003">
    <property type="protein sequence ID" value="KAK3306401.1"/>
    <property type="molecule type" value="Genomic_DNA"/>
</dbReference>
<dbReference type="GeneID" id="87885648"/>
<proteinExistence type="predicted"/>
<reference evidence="1" key="1">
    <citation type="journal article" date="2023" name="Mol. Phylogenet. Evol.">
        <title>Genome-scale phylogeny and comparative genomics of the fungal order Sordariales.</title>
        <authorList>
            <person name="Hensen N."/>
            <person name="Bonometti L."/>
            <person name="Westerberg I."/>
            <person name="Brannstrom I.O."/>
            <person name="Guillou S."/>
            <person name="Cros-Aarteil S."/>
            <person name="Calhoun S."/>
            <person name="Haridas S."/>
            <person name="Kuo A."/>
            <person name="Mondo S."/>
            <person name="Pangilinan J."/>
            <person name="Riley R."/>
            <person name="LaButti K."/>
            <person name="Andreopoulos B."/>
            <person name="Lipzen A."/>
            <person name="Chen C."/>
            <person name="Yan M."/>
            <person name="Daum C."/>
            <person name="Ng V."/>
            <person name="Clum A."/>
            <person name="Steindorff A."/>
            <person name="Ohm R.A."/>
            <person name="Martin F."/>
            <person name="Silar P."/>
            <person name="Natvig D.O."/>
            <person name="Lalanne C."/>
            <person name="Gautier V."/>
            <person name="Ament-Velasquez S.L."/>
            <person name="Kruys A."/>
            <person name="Hutchinson M.I."/>
            <person name="Powell A.J."/>
            <person name="Barry K."/>
            <person name="Miller A.N."/>
            <person name="Grigoriev I.V."/>
            <person name="Debuchy R."/>
            <person name="Gladieux P."/>
            <person name="Hiltunen Thoren M."/>
            <person name="Johannesson H."/>
        </authorList>
    </citation>
    <scope>NUCLEOTIDE SEQUENCE</scope>
    <source>
        <strain evidence="1">CBS 333.67</strain>
    </source>
</reference>
<accession>A0AAJ0GUG4</accession>
<protein>
    <submittedName>
        <fullName evidence="1">Uncharacterized protein</fullName>
    </submittedName>
</protein>
<keyword evidence="2" id="KW-1185">Reference proteome</keyword>
<dbReference type="AlphaFoldDB" id="A0AAJ0GUG4"/>
<reference evidence="1" key="2">
    <citation type="submission" date="2023-06" db="EMBL/GenBank/DDBJ databases">
        <authorList>
            <consortium name="Lawrence Berkeley National Laboratory"/>
            <person name="Mondo S.J."/>
            <person name="Hensen N."/>
            <person name="Bonometti L."/>
            <person name="Westerberg I."/>
            <person name="Brannstrom I.O."/>
            <person name="Guillou S."/>
            <person name="Cros-Aarteil S."/>
            <person name="Calhoun S."/>
            <person name="Haridas S."/>
            <person name="Kuo A."/>
            <person name="Pangilinan J."/>
            <person name="Riley R."/>
            <person name="Labutti K."/>
            <person name="Andreopoulos B."/>
            <person name="Lipzen A."/>
            <person name="Chen C."/>
            <person name="Yanf M."/>
            <person name="Daum C."/>
            <person name="Ng V."/>
            <person name="Clum A."/>
            <person name="Steindorff A."/>
            <person name="Ohm R."/>
            <person name="Martin F."/>
            <person name="Silar P."/>
            <person name="Natvig D."/>
            <person name="Lalanne C."/>
            <person name="Gautier V."/>
            <person name="Ament-Velasquez S.L."/>
            <person name="Kruys A."/>
            <person name="Hutchinson M.I."/>
            <person name="Powell A.J."/>
            <person name="Barry K."/>
            <person name="Miller A.N."/>
            <person name="Grigoriev I.V."/>
            <person name="Debuchy R."/>
            <person name="Gladieux P."/>
            <person name="Thoren M.H."/>
            <person name="Johannesson H."/>
        </authorList>
    </citation>
    <scope>NUCLEOTIDE SEQUENCE</scope>
    <source>
        <strain evidence="1">CBS 333.67</strain>
    </source>
</reference>